<keyword evidence="1" id="KW-1133">Transmembrane helix</keyword>
<reference evidence="2 3" key="1">
    <citation type="submission" date="2020-11" db="EMBL/GenBank/DDBJ databases">
        <authorList>
            <person name="Sun Q."/>
        </authorList>
    </citation>
    <scope>NUCLEOTIDE SEQUENCE [LARGE SCALE GENOMIC DNA]</scope>
    <source>
        <strain evidence="2 3">P8398</strain>
    </source>
</reference>
<evidence type="ECO:0000256" key="1">
    <source>
        <dbReference type="SAM" id="Phobius"/>
    </source>
</evidence>
<feature type="transmembrane region" description="Helical" evidence="1">
    <location>
        <begin position="93"/>
        <end position="115"/>
    </location>
</feature>
<keyword evidence="1" id="KW-0472">Membrane</keyword>
<dbReference type="EMBL" id="CP065053">
    <property type="protein sequence ID" value="QPI51225.1"/>
    <property type="molecule type" value="Genomic_DNA"/>
</dbReference>
<dbReference type="PANTHER" id="PTHR41386:SF1">
    <property type="entry name" value="MEMBRANE PROTEIN"/>
    <property type="match status" value="1"/>
</dbReference>
<proteinExistence type="predicted"/>
<sequence>MRTSRKDYLAHIEELQKRSGDTVAKHIAERRALTPNQHAAEDDATFGQRAADAVASFGGSWTFIMLFALVLVSWVVLNSFLLTRVGAKPFDPYPYILLNLFLSMLASIQAPVILMSQNRQGEIDRLNAQNDYEINLKAELEIMALHEKMDALKMHKITEMQHEQLRLLHALCQSHKVGI</sequence>
<name>A0AA48WEN2_9BURK</name>
<evidence type="ECO:0000313" key="2">
    <source>
        <dbReference type="EMBL" id="QPI51225.1"/>
    </source>
</evidence>
<accession>A0AA48WEN2</accession>
<feature type="transmembrane region" description="Helical" evidence="1">
    <location>
        <begin position="61"/>
        <end position="81"/>
    </location>
</feature>
<dbReference type="InterPro" id="IPR010406">
    <property type="entry name" value="DUF1003"/>
</dbReference>
<organism evidence="2 3">
    <name type="scientific">Massilia antarctica</name>
    <dbReference type="NCBI Taxonomy" id="2765360"/>
    <lineage>
        <taxon>Bacteria</taxon>
        <taxon>Pseudomonadati</taxon>
        <taxon>Pseudomonadota</taxon>
        <taxon>Betaproteobacteria</taxon>
        <taxon>Burkholderiales</taxon>
        <taxon>Oxalobacteraceae</taxon>
        <taxon>Telluria group</taxon>
        <taxon>Massilia</taxon>
    </lineage>
</organism>
<evidence type="ECO:0000313" key="3">
    <source>
        <dbReference type="Proteomes" id="UP000662888"/>
    </source>
</evidence>
<protein>
    <submittedName>
        <fullName evidence="2">DUF1003 domain-containing protein</fullName>
    </submittedName>
</protein>
<gene>
    <name evidence="2" type="ORF">IV454_06780</name>
</gene>
<dbReference type="Pfam" id="PF06210">
    <property type="entry name" value="DUF1003"/>
    <property type="match status" value="1"/>
</dbReference>
<keyword evidence="3" id="KW-1185">Reference proteome</keyword>
<dbReference type="RefSeq" id="WP_206090843.1">
    <property type="nucleotide sequence ID" value="NZ_CP065053.1"/>
</dbReference>
<dbReference type="Proteomes" id="UP000662888">
    <property type="component" value="Chromosome"/>
</dbReference>
<dbReference type="PANTHER" id="PTHR41386">
    <property type="entry name" value="INTEGRAL MEMBRANE PROTEIN-RELATED"/>
    <property type="match status" value="1"/>
</dbReference>
<keyword evidence="1" id="KW-0812">Transmembrane</keyword>